<sequence>MAVMQDLAKEGMTMVVVTHEMGFARAVGNHIVFLESGEIIEEGLSNDSSTTQRPNVLNVSYLRSLEAKLADTGLLSVEFGAFDPGTT</sequence>
<dbReference type="Gene3D" id="3.40.50.300">
    <property type="entry name" value="P-loop containing nucleotide triphosphate hydrolases"/>
    <property type="match status" value="1"/>
</dbReference>
<organism evidence="1 2">
    <name type="scientific">Rhizobium laguerreae</name>
    <dbReference type="NCBI Taxonomy" id="1076926"/>
    <lineage>
        <taxon>Bacteria</taxon>
        <taxon>Pseudomonadati</taxon>
        <taxon>Pseudomonadota</taxon>
        <taxon>Alphaproteobacteria</taxon>
        <taxon>Hyphomicrobiales</taxon>
        <taxon>Rhizobiaceae</taxon>
        <taxon>Rhizobium/Agrobacterium group</taxon>
        <taxon>Rhizobium</taxon>
    </lineage>
</organism>
<dbReference type="InterPro" id="IPR027417">
    <property type="entry name" value="P-loop_NTPase"/>
</dbReference>
<accession>A0AAX2QC06</accession>
<dbReference type="EMBL" id="SMBI01000020">
    <property type="protein sequence ID" value="TCU15074.1"/>
    <property type="molecule type" value="Genomic_DNA"/>
</dbReference>
<protein>
    <recommendedName>
        <fullName evidence="3">Amino acid ABC transporter ATP-binding protein</fullName>
    </recommendedName>
</protein>
<reference evidence="1 2" key="1">
    <citation type="submission" date="2019-03" db="EMBL/GenBank/DDBJ databases">
        <title>Genomic Encyclopedia of Type Strains, Phase IV (KMG-V): Genome sequencing to study the core and pangenomes of soil and plant-associated prokaryotes.</title>
        <authorList>
            <person name="Whitman W."/>
        </authorList>
    </citation>
    <scope>NUCLEOTIDE SEQUENCE [LARGE SCALE GENOMIC DNA]</scope>
    <source>
        <strain evidence="1 2">FB403</strain>
    </source>
</reference>
<name>A0AAX2QC06_9HYPH</name>
<evidence type="ECO:0000313" key="2">
    <source>
        <dbReference type="Proteomes" id="UP000295021"/>
    </source>
</evidence>
<gene>
    <name evidence="1" type="ORF">EV131_12088</name>
</gene>
<evidence type="ECO:0000313" key="1">
    <source>
        <dbReference type="EMBL" id="TCU15074.1"/>
    </source>
</evidence>
<proteinExistence type="predicted"/>
<dbReference type="Proteomes" id="UP000295021">
    <property type="component" value="Unassembled WGS sequence"/>
</dbReference>
<dbReference type="AlphaFoldDB" id="A0AAX2QC06"/>
<comment type="caution">
    <text evidence="1">The sequence shown here is derived from an EMBL/GenBank/DDBJ whole genome shotgun (WGS) entry which is preliminary data.</text>
</comment>
<evidence type="ECO:0008006" key="3">
    <source>
        <dbReference type="Google" id="ProtNLM"/>
    </source>
</evidence>
<dbReference type="SUPFAM" id="SSF52540">
    <property type="entry name" value="P-loop containing nucleoside triphosphate hydrolases"/>
    <property type="match status" value="1"/>
</dbReference>